<dbReference type="AlphaFoldDB" id="A0A834J4C7"/>
<accession>A0A834J4C7</accession>
<evidence type="ECO:0000313" key="2">
    <source>
        <dbReference type="EMBL" id="KAF7380891.1"/>
    </source>
</evidence>
<evidence type="ECO:0000256" key="1">
    <source>
        <dbReference type="SAM" id="Phobius"/>
    </source>
</evidence>
<keyword evidence="1" id="KW-0812">Transmembrane</keyword>
<sequence length="166" mass="18577">MTCGCSNKSEAHVSQCIPRIASNTIVMLMIIMVIPMNTILKAPGCLFGASKNIEEDAARADKVKLWEHVFELRFELRLLSGEVEYNLNGAPFPARSVASMEDADIGGARSISIVGFSFHRSIQDQDESGNSCRIPINLQLRRWTVLNSIHWERKKEEESVTLGAWQ</sequence>
<evidence type="ECO:0000313" key="3">
    <source>
        <dbReference type="Proteomes" id="UP000614350"/>
    </source>
</evidence>
<proteinExistence type="predicted"/>
<protein>
    <submittedName>
        <fullName evidence="2">Uncharacterized protein</fullName>
    </submittedName>
</protein>
<comment type="caution">
    <text evidence="2">The sequence shown here is derived from an EMBL/GenBank/DDBJ whole genome shotgun (WGS) entry which is preliminary data.</text>
</comment>
<feature type="transmembrane region" description="Helical" evidence="1">
    <location>
        <begin position="20"/>
        <end position="40"/>
    </location>
</feature>
<keyword evidence="3" id="KW-1185">Reference proteome</keyword>
<dbReference type="Proteomes" id="UP000614350">
    <property type="component" value="Unassembled WGS sequence"/>
</dbReference>
<keyword evidence="1" id="KW-1133">Transmembrane helix</keyword>
<keyword evidence="1" id="KW-0472">Membrane</keyword>
<reference evidence="2" key="1">
    <citation type="journal article" date="2020" name="G3 (Bethesda)">
        <title>High-Quality Assemblies for Three Invasive Social Wasps from the &lt;i&gt;Vespula&lt;/i&gt; Genus.</title>
        <authorList>
            <person name="Harrop T.W.R."/>
            <person name="Guhlin J."/>
            <person name="McLaughlin G.M."/>
            <person name="Permina E."/>
            <person name="Stockwell P."/>
            <person name="Gilligan J."/>
            <person name="Le Lec M.F."/>
            <person name="Gruber M.A.M."/>
            <person name="Quinn O."/>
            <person name="Lovegrove M."/>
            <person name="Duncan E.J."/>
            <person name="Remnant E.J."/>
            <person name="Van Eeckhoven J."/>
            <person name="Graham B."/>
            <person name="Knapp R.A."/>
            <person name="Langford K.W."/>
            <person name="Kronenberg Z."/>
            <person name="Press M.O."/>
            <person name="Eacker S.M."/>
            <person name="Wilson-Rankin E.E."/>
            <person name="Purcell J."/>
            <person name="Lester P.J."/>
            <person name="Dearden P.K."/>
        </authorList>
    </citation>
    <scope>NUCLEOTIDE SEQUENCE</scope>
    <source>
        <strain evidence="2">Marl-1</strain>
    </source>
</reference>
<gene>
    <name evidence="2" type="ORF">HZH66_014267</name>
</gene>
<organism evidence="2 3">
    <name type="scientific">Vespula vulgaris</name>
    <name type="common">Yellow jacket</name>
    <name type="synonym">Wasp</name>
    <dbReference type="NCBI Taxonomy" id="7454"/>
    <lineage>
        <taxon>Eukaryota</taxon>
        <taxon>Metazoa</taxon>
        <taxon>Ecdysozoa</taxon>
        <taxon>Arthropoda</taxon>
        <taxon>Hexapoda</taxon>
        <taxon>Insecta</taxon>
        <taxon>Pterygota</taxon>
        <taxon>Neoptera</taxon>
        <taxon>Endopterygota</taxon>
        <taxon>Hymenoptera</taxon>
        <taxon>Apocrita</taxon>
        <taxon>Aculeata</taxon>
        <taxon>Vespoidea</taxon>
        <taxon>Vespidae</taxon>
        <taxon>Vespinae</taxon>
        <taxon>Vespula</taxon>
    </lineage>
</organism>
<dbReference type="EMBL" id="JACSEA010000021">
    <property type="protein sequence ID" value="KAF7380891.1"/>
    <property type="molecule type" value="Genomic_DNA"/>
</dbReference>
<name>A0A834J4C7_VESVU</name>